<feature type="region of interest" description="Disordered" evidence="1">
    <location>
        <begin position="1"/>
        <end position="92"/>
    </location>
</feature>
<evidence type="ECO:0008006" key="4">
    <source>
        <dbReference type="Google" id="ProtNLM"/>
    </source>
</evidence>
<reference evidence="2" key="1">
    <citation type="submission" date="2021-05" db="EMBL/GenBank/DDBJ databases">
        <authorList>
            <person name="Arsene-Ploetze F."/>
        </authorList>
    </citation>
    <scope>NUCLEOTIDE SEQUENCE</scope>
    <source>
        <strain evidence="2">DSM 42138</strain>
    </source>
</reference>
<evidence type="ECO:0000313" key="2">
    <source>
        <dbReference type="EMBL" id="CAG6391132.1"/>
    </source>
</evidence>
<name>A0A9W4DJ31_9ACTN</name>
<dbReference type="Gene3D" id="2.180.10.10">
    <property type="entry name" value="RHS repeat-associated core"/>
    <property type="match status" value="1"/>
</dbReference>
<comment type="caution">
    <text evidence="2">The sequence shown here is derived from an EMBL/GenBank/DDBJ whole genome shotgun (WGS) entry which is preliminary data.</text>
</comment>
<feature type="compositionally biased region" description="Basic and acidic residues" evidence="1">
    <location>
        <begin position="234"/>
        <end position="249"/>
    </location>
</feature>
<keyword evidence="3" id="KW-1185">Reference proteome</keyword>
<feature type="region of interest" description="Disordered" evidence="1">
    <location>
        <begin position="151"/>
        <end position="176"/>
    </location>
</feature>
<sequence>MRARPCGHVHPSRRNPATSRSPVDGTSGADSHGRRAQGDPSPGVPHRGSDLGNTAKVTEVSGSTTRTSTTTYDPAGRPIRVSVTGGPGTAVPDTVTGYDPATGDIATLTGGGQTVTHAYDTLGRQICYADGAGNTTTTAYDALGSPVRTADSAPSTTTYTYDSAKEPRGLETSRTDSAAGTLTAAYDADARLAVQTLPGGCTLTVTHDETGATISRTCTRDSDGTTVTADEAGETGRRHGGARHDRHDE</sequence>
<accession>A0A9W4DJ31</accession>
<feature type="compositionally biased region" description="Basic and acidic residues" evidence="1">
    <location>
        <begin position="163"/>
        <end position="174"/>
    </location>
</feature>
<dbReference type="RefSeq" id="WP_251484499.1">
    <property type="nucleotide sequence ID" value="NZ_CAJSLV010000002.1"/>
</dbReference>
<proteinExistence type="predicted"/>
<evidence type="ECO:0000313" key="3">
    <source>
        <dbReference type="Proteomes" id="UP001152519"/>
    </source>
</evidence>
<dbReference type="AlphaFoldDB" id="A0A9W4DJ31"/>
<organism evidence="2 3">
    <name type="scientific">Actinacidiphila cocklensis</name>
    <dbReference type="NCBI Taxonomy" id="887465"/>
    <lineage>
        <taxon>Bacteria</taxon>
        <taxon>Bacillati</taxon>
        <taxon>Actinomycetota</taxon>
        <taxon>Actinomycetes</taxon>
        <taxon>Kitasatosporales</taxon>
        <taxon>Streptomycetaceae</taxon>
        <taxon>Actinacidiphila</taxon>
    </lineage>
</organism>
<gene>
    <name evidence="2" type="ORF">SCOCK_100198</name>
</gene>
<dbReference type="EMBL" id="CAJSLV010000002">
    <property type="protein sequence ID" value="CAG6391132.1"/>
    <property type="molecule type" value="Genomic_DNA"/>
</dbReference>
<evidence type="ECO:0000256" key="1">
    <source>
        <dbReference type="SAM" id="MobiDB-lite"/>
    </source>
</evidence>
<feature type="region of interest" description="Disordered" evidence="1">
    <location>
        <begin position="219"/>
        <end position="249"/>
    </location>
</feature>
<feature type="compositionally biased region" description="Basic residues" evidence="1">
    <location>
        <begin position="1"/>
        <end position="13"/>
    </location>
</feature>
<dbReference type="Proteomes" id="UP001152519">
    <property type="component" value="Unassembled WGS sequence"/>
</dbReference>
<feature type="compositionally biased region" description="Low complexity" evidence="1">
    <location>
        <begin position="58"/>
        <end position="71"/>
    </location>
</feature>
<feature type="compositionally biased region" description="Polar residues" evidence="1">
    <location>
        <begin position="152"/>
        <end position="161"/>
    </location>
</feature>
<protein>
    <recommendedName>
        <fullName evidence="4">YD repeat-containing protein</fullName>
    </recommendedName>
</protein>